<dbReference type="SUPFAM" id="SSF56801">
    <property type="entry name" value="Acetyl-CoA synthetase-like"/>
    <property type="match status" value="1"/>
</dbReference>
<dbReference type="PANTHER" id="PTHR43859:SF4">
    <property type="entry name" value="BUTANOATE--COA LIGASE AAE1-RELATED"/>
    <property type="match status" value="1"/>
</dbReference>
<reference evidence="6 7" key="1">
    <citation type="submission" date="2019-10" db="EMBL/GenBank/DDBJ databases">
        <title>Rubrobacter sp nov SCSIO 52915 isolated from a deep-sea sediment in the South China Sea.</title>
        <authorList>
            <person name="Chen R.W."/>
        </authorList>
    </citation>
    <scope>NUCLEOTIDE SEQUENCE [LARGE SCALE GENOMIC DNA]</scope>
    <source>
        <strain evidence="6 7">SCSIO 52915</strain>
    </source>
</reference>
<proteinExistence type="inferred from homology"/>
<dbReference type="RefSeq" id="WP_166395166.1">
    <property type="nucleotide sequence ID" value="NZ_CP045121.1"/>
</dbReference>
<dbReference type="KEGG" id="rmar:GBA65_02065"/>
<keyword evidence="3" id="KW-0276">Fatty acid metabolism</keyword>
<evidence type="ECO:0000313" key="7">
    <source>
        <dbReference type="Proteomes" id="UP000502706"/>
    </source>
</evidence>
<dbReference type="InterPro" id="IPR045851">
    <property type="entry name" value="AMP-bd_C_sf"/>
</dbReference>
<evidence type="ECO:0000256" key="4">
    <source>
        <dbReference type="ARBA" id="ARBA00023098"/>
    </source>
</evidence>
<evidence type="ECO:0000256" key="1">
    <source>
        <dbReference type="ARBA" id="ARBA00006432"/>
    </source>
</evidence>
<dbReference type="InterPro" id="IPR025110">
    <property type="entry name" value="AMP-bd_C"/>
</dbReference>
<comment type="similarity">
    <text evidence="1">Belongs to the ATP-dependent AMP-binding enzyme family.</text>
</comment>
<evidence type="ECO:0000259" key="5">
    <source>
        <dbReference type="Pfam" id="PF13193"/>
    </source>
</evidence>
<keyword evidence="7" id="KW-1185">Reference proteome</keyword>
<sequence>MAIVEPKNGADCTEEELISYCKSDLPSYSVPRNILFMKVEELPTTATGKVAKRMLRDMLAEHDRGARA</sequence>
<dbReference type="Pfam" id="PF13193">
    <property type="entry name" value="AMP-binding_C"/>
    <property type="match status" value="1"/>
</dbReference>
<dbReference type="PANTHER" id="PTHR43859">
    <property type="entry name" value="ACYL-ACTIVATING ENZYME"/>
    <property type="match status" value="1"/>
</dbReference>
<keyword evidence="2" id="KW-0436">Ligase</keyword>
<dbReference type="GO" id="GO:0006631">
    <property type="term" value="P:fatty acid metabolic process"/>
    <property type="evidence" value="ECO:0007669"/>
    <property type="project" value="UniProtKB-KW"/>
</dbReference>
<evidence type="ECO:0000256" key="3">
    <source>
        <dbReference type="ARBA" id="ARBA00022832"/>
    </source>
</evidence>
<dbReference type="Gene3D" id="3.30.300.30">
    <property type="match status" value="1"/>
</dbReference>
<organism evidence="6 7">
    <name type="scientific">Rubrobacter marinus</name>
    <dbReference type="NCBI Taxonomy" id="2653852"/>
    <lineage>
        <taxon>Bacteria</taxon>
        <taxon>Bacillati</taxon>
        <taxon>Actinomycetota</taxon>
        <taxon>Rubrobacteria</taxon>
        <taxon>Rubrobacterales</taxon>
        <taxon>Rubrobacteraceae</taxon>
        <taxon>Rubrobacter</taxon>
    </lineage>
</organism>
<accession>A0A6G8PUM0</accession>
<dbReference type="Proteomes" id="UP000502706">
    <property type="component" value="Chromosome"/>
</dbReference>
<protein>
    <recommendedName>
        <fullName evidence="5">AMP-binding enzyme C-terminal domain-containing protein</fullName>
    </recommendedName>
</protein>
<keyword evidence="4" id="KW-0443">Lipid metabolism</keyword>
<evidence type="ECO:0000256" key="2">
    <source>
        <dbReference type="ARBA" id="ARBA00022598"/>
    </source>
</evidence>
<gene>
    <name evidence="6" type="ORF">GBA65_02065</name>
</gene>
<dbReference type="GO" id="GO:0016874">
    <property type="term" value="F:ligase activity"/>
    <property type="evidence" value="ECO:0007669"/>
    <property type="project" value="UniProtKB-KW"/>
</dbReference>
<name>A0A6G8PUM0_9ACTN</name>
<dbReference type="AlphaFoldDB" id="A0A6G8PUM0"/>
<feature type="domain" description="AMP-binding enzyme C-terminal" evidence="5">
    <location>
        <begin position="1"/>
        <end position="49"/>
    </location>
</feature>
<dbReference type="EMBL" id="CP045121">
    <property type="protein sequence ID" value="QIN77485.1"/>
    <property type="molecule type" value="Genomic_DNA"/>
</dbReference>
<evidence type="ECO:0000313" key="6">
    <source>
        <dbReference type="EMBL" id="QIN77485.1"/>
    </source>
</evidence>